<organism evidence="2 3">
    <name type="scientific">Mytilus edulis</name>
    <name type="common">Blue mussel</name>
    <dbReference type="NCBI Taxonomy" id="6550"/>
    <lineage>
        <taxon>Eukaryota</taxon>
        <taxon>Metazoa</taxon>
        <taxon>Spiralia</taxon>
        <taxon>Lophotrochozoa</taxon>
        <taxon>Mollusca</taxon>
        <taxon>Bivalvia</taxon>
        <taxon>Autobranchia</taxon>
        <taxon>Pteriomorphia</taxon>
        <taxon>Mytilida</taxon>
        <taxon>Mytiloidea</taxon>
        <taxon>Mytilidae</taxon>
        <taxon>Mytilinae</taxon>
        <taxon>Mytilus</taxon>
    </lineage>
</organism>
<feature type="compositionally biased region" description="Polar residues" evidence="1">
    <location>
        <begin position="170"/>
        <end position="191"/>
    </location>
</feature>
<evidence type="ECO:0000256" key="1">
    <source>
        <dbReference type="SAM" id="MobiDB-lite"/>
    </source>
</evidence>
<feature type="compositionally biased region" description="Basic and acidic residues" evidence="1">
    <location>
        <begin position="606"/>
        <end position="631"/>
    </location>
</feature>
<feature type="region of interest" description="Disordered" evidence="1">
    <location>
        <begin position="376"/>
        <end position="417"/>
    </location>
</feature>
<dbReference type="EMBL" id="CAJPWZ010000833">
    <property type="protein sequence ID" value="CAG2201146.1"/>
    <property type="molecule type" value="Genomic_DNA"/>
</dbReference>
<name>A0A8S3QZN4_MYTED</name>
<reference evidence="2" key="1">
    <citation type="submission" date="2021-03" db="EMBL/GenBank/DDBJ databases">
        <authorList>
            <person name="Bekaert M."/>
        </authorList>
    </citation>
    <scope>NUCLEOTIDE SEQUENCE</scope>
</reference>
<feature type="compositionally biased region" description="Basic and acidic residues" evidence="1">
    <location>
        <begin position="192"/>
        <end position="255"/>
    </location>
</feature>
<comment type="caution">
    <text evidence="2">The sequence shown here is derived from an EMBL/GenBank/DDBJ whole genome shotgun (WGS) entry which is preliminary data.</text>
</comment>
<accession>A0A8S3QZN4</accession>
<feature type="compositionally biased region" description="Basic and acidic residues" evidence="1">
    <location>
        <begin position="501"/>
        <end position="594"/>
    </location>
</feature>
<feature type="region of interest" description="Disordered" evidence="1">
    <location>
        <begin position="270"/>
        <end position="314"/>
    </location>
</feature>
<keyword evidence="3" id="KW-1185">Reference proteome</keyword>
<feature type="region of interest" description="Disordered" evidence="1">
    <location>
        <begin position="459"/>
        <end position="479"/>
    </location>
</feature>
<evidence type="ECO:0000313" key="3">
    <source>
        <dbReference type="Proteomes" id="UP000683360"/>
    </source>
</evidence>
<protein>
    <submittedName>
        <fullName evidence="2">Uncharacterized protein</fullName>
    </submittedName>
</protein>
<dbReference type="Proteomes" id="UP000683360">
    <property type="component" value="Unassembled WGS sequence"/>
</dbReference>
<dbReference type="OrthoDB" id="10354851at2759"/>
<gene>
    <name evidence="2" type="ORF">MEDL_15773</name>
</gene>
<evidence type="ECO:0000313" key="2">
    <source>
        <dbReference type="EMBL" id="CAG2201146.1"/>
    </source>
</evidence>
<feature type="region of interest" description="Disordered" evidence="1">
    <location>
        <begin position="329"/>
        <end position="359"/>
    </location>
</feature>
<feature type="region of interest" description="Disordered" evidence="1">
    <location>
        <begin position="163"/>
        <end position="255"/>
    </location>
</feature>
<feature type="region of interest" description="Disordered" evidence="1">
    <location>
        <begin position="501"/>
        <end position="639"/>
    </location>
</feature>
<dbReference type="AlphaFoldDB" id="A0A8S3QZN4"/>
<proteinExistence type="predicted"/>
<sequence length="894" mass="105729">MGTYQPTVKNIGLSTTTSYNHLQQPVRPNRFQDNAAATSTFQPSFSSSSGKVHIQGVIAQAQHALDSQLAPATGAVVPWTTGITGQQHSIHPPPMQPNVPPAGVVSYANPYLQSASSAGFYPSQQFLQPGVMATTGLGTQGTYSNANILGKAAVNEQFTQRQTGLGGSGQLSPKSGTNQRYSRISNQTQDYQSHDTSKRTSSSKSHDHITANKQDRSYDRPRSDGKDRKNYSEERKDFVSNERRDHHYSTRDQKNYFDEKKDYRIDDERNDYHDSRDRRNYSVERKDERRDDYHDTRDRRSYSKELKDKRNTDRRDDYVDDRDIKRNNRKIDHRDNKNQCHYDNVNDYRDLNIGDHMDNKNVNRYEHRDMVGDSRDFRKVDHMDNKDSSRHVERYDTRKRDDRRDDQQIDRYDTRKHDDYRDDRQIDRNDIRKFDDRKDDRQIERYDIRKEDRQIERYDVRNQDDKKDDRQIGNYDVKKQEYRRVNRQVERYDFRKHDERLENQEIDRRNTQQQDRHTDPGDRRRVNQLDERDRRDERKETTWREENWTRGNDSSKSKGDNRDRLLDDSRKANRTDYDNNDKRRRDDDRSRDTNNIDNKPSRDKRHTNSPDRKKLKTKDSGKVSQKSHRDDEDSGLDTDFNEYYDDLEEEIPQWLRCTPSDAQFNRDKLMFKDTTLIYACIGGRDLHVGLDCDEFHLVPGAILSQLTNEACQRASEIPGHKTVYFITGIPDLLTTLTSPGYEETIFEDRNLFDTFYSQMRQTEAALKIHNCHVVFGTVATMSLKDYNANNKKLRKTYTLRFEKSYAEMQESLHRLLKQINHTITGVNTRQKLLTPFIHSHLCKREKNKTKYRMDKLLDGLNPCGTIVDGWRNTLNRTVQRNKIMMTKPEFLMKM</sequence>